<dbReference type="Gene3D" id="2.60.60.30">
    <property type="entry name" value="sav2460 like domains"/>
    <property type="match status" value="1"/>
</dbReference>
<dbReference type="HOGENOM" id="CLU_091689_0_0_11"/>
<accession>A0A0F7FR66</accession>
<protein>
    <submittedName>
        <fullName evidence="1">Tellurium resistance protein terA</fullName>
    </submittedName>
</protein>
<name>A0A0F7FR66_9ACTN</name>
<gene>
    <name evidence="1" type="ORF">SXIM_12860</name>
</gene>
<sequence length="254" mass="28384">MEWDMASLWSYLRRSREPAQKFDTVGGAASYAYELTKRYPEFSLTRRGADTGTLRVDLSWRMRTELGGSSHRKLNAWRHPLELFKPAEIQGHTQGLANVDFDLGCLYELTNGTKGVVQPLGGLTGDFGDPPYIKLSGDDRFGTASGEQMYINLDNKDEIKRLLIFVYIYDGVAAFSRANVVITLVTSDGKHVEIGLTDPPDQAHSCAVVLIEHEADGALVARRQVKYTYGFQSEIDHLYGWGMSWARGRKAGRA</sequence>
<organism evidence="1 2">
    <name type="scientific">Streptomyces xiamenensis</name>
    <dbReference type="NCBI Taxonomy" id="408015"/>
    <lineage>
        <taxon>Bacteria</taxon>
        <taxon>Bacillati</taxon>
        <taxon>Actinomycetota</taxon>
        <taxon>Actinomycetes</taxon>
        <taxon>Kitasatosporales</taxon>
        <taxon>Streptomycetaceae</taxon>
        <taxon>Streptomyces</taxon>
    </lineage>
</organism>
<dbReference type="KEGG" id="sxi:SXIM_12860"/>
<dbReference type="PATRIC" id="fig|408015.6.peg.1319"/>
<proteinExistence type="predicted"/>
<dbReference type="CDD" id="cd06974">
    <property type="entry name" value="TerD_like"/>
    <property type="match status" value="1"/>
</dbReference>
<dbReference type="Proteomes" id="UP000034034">
    <property type="component" value="Chromosome"/>
</dbReference>
<evidence type="ECO:0000313" key="1">
    <source>
        <dbReference type="EMBL" id="AKG42670.1"/>
    </source>
</evidence>
<reference evidence="1" key="1">
    <citation type="submission" date="2019-08" db="EMBL/GenBank/DDBJ databases">
        <title>Complete genome sequence of a mangrove-derived Streptomyces xiamenensis.</title>
        <authorList>
            <person name="Xu J."/>
        </authorList>
    </citation>
    <scope>NUCLEOTIDE SEQUENCE</scope>
    <source>
        <strain evidence="1">318</strain>
    </source>
</reference>
<dbReference type="AlphaFoldDB" id="A0A0F7FR66"/>
<dbReference type="InterPro" id="IPR003325">
    <property type="entry name" value="TerD"/>
</dbReference>
<evidence type="ECO:0000313" key="2">
    <source>
        <dbReference type="Proteomes" id="UP000034034"/>
    </source>
</evidence>
<keyword evidence="2" id="KW-1185">Reference proteome</keyword>
<dbReference type="EMBL" id="CP009922">
    <property type="protein sequence ID" value="AKG42670.1"/>
    <property type="molecule type" value="Genomic_DNA"/>
</dbReference>
<dbReference type="STRING" id="408015.SXIM_12860"/>